<dbReference type="Gene3D" id="3.10.105.10">
    <property type="entry name" value="Dipeptide-binding Protein, Domain 3"/>
    <property type="match status" value="1"/>
</dbReference>
<keyword evidence="3 5" id="KW-0732">Signal</keyword>
<dbReference type="GO" id="GO:1904680">
    <property type="term" value="F:peptide transmembrane transporter activity"/>
    <property type="evidence" value="ECO:0007669"/>
    <property type="project" value="TreeGrafter"/>
</dbReference>
<evidence type="ECO:0000259" key="6">
    <source>
        <dbReference type="Pfam" id="PF00496"/>
    </source>
</evidence>
<dbReference type="InterPro" id="IPR030678">
    <property type="entry name" value="Peptide/Ni-bd"/>
</dbReference>
<dbReference type="GO" id="GO:0043190">
    <property type="term" value="C:ATP-binding cassette (ABC) transporter complex"/>
    <property type="evidence" value="ECO:0007669"/>
    <property type="project" value="InterPro"/>
</dbReference>
<reference evidence="7 8" key="1">
    <citation type="submission" date="2019-09" db="EMBL/GenBank/DDBJ databases">
        <title>Phylogeny of genus Pseudoclavibacter and closely related genus.</title>
        <authorList>
            <person name="Li Y."/>
        </authorList>
    </citation>
    <scope>NUCLEOTIDE SEQUENCE [LARGE SCALE GENOMIC DNA]</scope>
    <source>
        <strain evidence="7 8">THG-MD12</strain>
    </source>
</reference>
<dbReference type="Gene3D" id="3.40.190.10">
    <property type="entry name" value="Periplasmic binding protein-like II"/>
    <property type="match status" value="1"/>
</dbReference>
<proteinExistence type="inferred from homology"/>
<dbReference type="InterPro" id="IPR000914">
    <property type="entry name" value="SBP_5_dom"/>
</dbReference>
<dbReference type="Proteomes" id="UP000490386">
    <property type="component" value="Unassembled WGS sequence"/>
</dbReference>
<dbReference type="RefSeq" id="WP_151423252.1">
    <property type="nucleotide sequence ID" value="NZ_WBJX01000002.1"/>
</dbReference>
<protein>
    <submittedName>
        <fullName evidence="7">Peptide ABC transporter substrate-binding protein</fullName>
    </submittedName>
</protein>
<evidence type="ECO:0000313" key="8">
    <source>
        <dbReference type="Proteomes" id="UP000490386"/>
    </source>
</evidence>
<evidence type="ECO:0000256" key="2">
    <source>
        <dbReference type="ARBA" id="ARBA00022448"/>
    </source>
</evidence>
<dbReference type="PIRSF" id="PIRSF002741">
    <property type="entry name" value="MppA"/>
    <property type="match status" value="1"/>
</dbReference>
<feature type="chain" id="PRO_5029456998" evidence="5">
    <location>
        <begin position="49"/>
        <end position="540"/>
    </location>
</feature>
<organism evidence="7 8">
    <name type="scientific">Pseudoclavibacter terrae</name>
    <dbReference type="NCBI Taxonomy" id="1530195"/>
    <lineage>
        <taxon>Bacteria</taxon>
        <taxon>Bacillati</taxon>
        <taxon>Actinomycetota</taxon>
        <taxon>Actinomycetes</taxon>
        <taxon>Micrococcales</taxon>
        <taxon>Microbacteriaceae</taxon>
        <taxon>Pseudoclavibacter</taxon>
    </lineage>
</organism>
<sequence length="540" mass="57400">MSSSHEPSPTLGRTASNRPSPARRPLASVTKAVAVGAAALLLSSCAVANSDGASGGGGGGGAASALRVVLQQEPPTLEPCEANLTSTGVVVRSNITEPLIERNPTTGDLDPLLATEWEQTSDNEWSFTLRDDVTFQDGTPFDAEAAAFSIDRAVNSDLGCNVEGYVFGESDLEVTAVDATTLTVTTPEPDPILPLKLSFIEIVPTSTSTTDKVREPIGTGPYQIDQWEVGTKLTLGAYDGYWGDAPAYPSVEYQWRGEGTVRAAMITGGEADIAMGLSPDDGIGENGVSYPNNETIALRFSGDIAPLDDIRVRQAINFAIDKDGIISSLYPNGDVVASQLIPEGVVGHNDSLEPWEFDLEQAKALVAEAKADGVPVDTKITLVTRTAQFPKVNELSQVLQEQLSQAGLNVELRMVDTTQHLQYQLRPFVTNEGPIALLVQHGNQAGDAQFTVDQYMSSTGAQSTFGTPEFDQKLDDAAKTSGDERQTAYEQIFADQNEEIVQFAHIAHQTGLLGIASGITYEPNSASGDELRIAEVKPAA</sequence>
<dbReference type="OrthoDB" id="5243526at2"/>
<comment type="similarity">
    <text evidence="1">Belongs to the bacterial solute-binding protein 5 family.</text>
</comment>
<gene>
    <name evidence="7" type="ORF">F8O03_07010</name>
</gene>
<keyword evidence="2" id="KW-0813">Transport</keyword>
<dbReference type="EMBL" id="WBJX01000002">
    <property type="protein sequence ID" value="KAB1638154.1"/>
    <property type="molecule type" value="Genomic_DNA"/>
</dbReference>
<comment type="caution">
    <text evidence="7">The sequence shown here is derived from an EMBL/GenBank/DDBJ whole genome shotgun (WGS) entry which is preliminary data.</text>
</comment>
<feature type="region of interest" description="Disordered" evidence="4">
    <location>
        <begin position="1"/>
        <end position="25"/>
    </location>
</feature>
<name>A0A7J5B4R7_9MICO</name>
<evidence type="ECO:0000256" key="1">
    <source>
        <dbReference type="ARBA" id="ARBA00005695"/>
    </source>
</evidence>
<dbReference type="GO" id="GO:0015833">
    <property type="term" value="P:peptide transport"/>
    <property type="evidence" value="ECO:0007669"/>
    <property type="project" value="TreeGrafter"/>
</dbReference>
<evidence type="ECO:0000256" key="3">
    <source>
        <dbReference type="ARBA" id="ARBA00022729"/>
    </source>
</evidence>
<feature type="signal peptide" evidence="5">
    <location>
        <begin position="1"/>
        <end position="48"/>
    </location>
</feature>
<dbReference type="CDD" id="cd08491">
    <property type="entry name" value="PBP2_NikA_DppA_OppA_like_12"/>
    <property type="match status" value="1"/>
</dbReference>
<dbReference type="PANTHER" id="PTHR30290:SF9">
    <property type="entry name" value="OLIGOPEPTIDE-BINDING PROTEIN APPA"/>
    <property type="match status" value="1"/>
</dbReference>
<evidence type="ECO:0000313" key="7">
    <source>
        <dbReference type="EMBL" id="KAB1638154.1"/>
    </source>
</evidence>
<dbReference type="AlphaFoldDB" id="A0A7J5B4R7"/>
<dbReference type="GO" id="GO:0042597">
    <property type="term" value="C:periplasmic space"/>
    <property type="evidence" value="ECO:0007669"/>
    <property type="project" value="UniProtKB-ARBA"/>
</dbReference>
<dbReference type="Pfam" id="PF00496">
    <property type="entry name" value="SBP_bac_5"/>
    <property type="match status" value="1"/>
</dbReference>
<dbReference type="PANTHER" id="PTHR30290">
    <property type="entry name" value="PERIPLASMIC BINDING COMPONENT OF ABC TRANSPORTER"/>
    <property type="match status" value="1"/>
</dbReference>
<dbReference type="InterPro" id="IPR039424">
    <property type="entry name" value="SBP_5"/>
</dbReference>
<dbReference type="SUPFAM" id="SSF53850">
    <property type="entry name" value="Periplasmic binding protein-like II"/>
    <property type="match status" value="1"/>
</dbReference>
<feature type="compositionally biased region" description="Polar residues" evidence="4">
    <location>
        <begin position="1"/>
        <end position="19"/>
    </location>
</feature>
<evidence type="ECO:0000256" key="4">
    <source>
        <dbReference type="SAM" id="MobiDB-lite"/>
    </source>
</evidence>
<evidence type="ECO:0000256" key="5">
    <source>
        <dbReference type="SAM" id="SignalP"/>
    </source>
</evidence>
<accession>A0A7J5B4R7</accession>
<feature type="domain" description="Solute-binding protein family 5" evidence="6">
    <location>
        <begin position="110"/>
        <end position="461"/>
    </location>
</feature>
<keyword evidence="8" id="KW-1185">Reference proteome</keyword>